<feature type="transmembrane region" description="Helical" evidence="1">
    <location>
        <begin position="220"/>
        <end position="245"/>
    </location>
</feature>
<dbReference type="InterPro" id="IPR046107">
    <property type="entry name" value="DUF6044"/>
</dbReference>
<comment type="caution">
    <text evidence="2">The sequence shown here is derived from an EMBL/GenBank/DDBJ whole genome shotgun (WGS) entry which is preliminary data.</text>
</comment>
<reference evidence="2 3" key="1">
    <citation type="submission" date="2023-10" db="EMBL/GenBank/DDBJ databases">
        <title>179-bfca-hs.</title>
        <authorList>
            <person name="Miliotis G."/>
            <person name="Sengupta P."/>
            <person name="Hameed A."/>
            <person name="Chuvochina M."/>
            <person name="Mcdonagh F."/>
            <person name="Simpson A.C."/>
            <person name="Singh N.K."/>
            <person name="Rekha P.D."/>
            <person name="Raman K."/>
            <person name="Hugenholtz P."/>
            <person name="Venkateswaran K."/>
        </authorList>
    </citation>
    <scope>NUCLEOTIDE SEQUENCE [LARGE SCALE GENOMIC DNA]</scope>
    <source>
        <strain evidence="2 3">179-BFC-A-HS</strain>
    </source>
</reference>
<keyword evidence="1" id="KW-0812">Transmembrane</keyword>
<dbReference type="RefSeq" id="WP_320384177.1">
    <property type="nucleotide sequence ID" value="NZ_JAROCA020000001.1"/>
</dbReference>
<dbReference type="Proteomes" id="UP001228376">
    <property type="component" value="Unassembled WGS sequence"/>
</dbReference>
<feature type="transmembrane region" description="Helical" evidence="1">
    <location>
        <begin position="150"/>
        <end position="167"/>
    </location>
</feature>
<feature type="transmembrane region" description="Helical" evidence="1">
    <location>
        <begin position="12"/>
        <end position="33"/>
    </location>
</feature>
<feature type="transmembrane region" description="Helical" evidence="1">
    <location>
        <begin position="309"/>
        <end position="328"/>
    </location>
</feature>
<name>A0ABU5CEC1_9BACI</name>
<protein>
    <submittedName>
        <fullName evidence="2">DUF6044 family protein</fullName>
    </submittedName>
</protein>
<organism evidence="2 3">
    <name type="scientific">Tigheibacillus jepli</name>
    <dbReference type="NCBI Taxonomy" id="3035914"/>
    <lineage>
        <taxon>Bacteria</taxon>
        <taxon>Bacillati</taxon>
        <taxon>Bacillota</taxon>
        <taxon>Bacilli</taxon>
        <taxon>Bacillales</taxon>
        <taxon>Bacillaceae</taxon>
        <taxon>Tigheibacillus</taxon>
    </lineage>
</organism>
<sequence>MYAKPLWHFIKQHSWTIIALIVIGMYVSPYYILGEDAHIRVHDNMDSNIVWYKLLAQSGQIFTLTDVTLPNVIDGLPRSTLPSALDAMVWLYALFPPMVAYAIGQTIMRLSAFFGMKWLLEKDILHKYNVPILTTGTALCFAILPFWPSGMLSIAGLPLALHLFLIIRRQRKDAPMAVWVLLLLIPFFSSFILTFIFFLGLLGVWWLVDWIRTKKANWPFFAAIAAMTAIYLVKNYLLITSMFLGDGQVSHRDEYNLGHKDAIGTFFLFLHNFFKGHTHDLSIHEEIIIPVIALALMVAFFCRKIPKLLIGLLLLTALLSAWYALWYWEGMRVLKDHVGLANTFNFSRIHFLDPPIWYVMLALAMVLLWQRVKLLRPILIALLVAQCFGLFLMNEEHKYASFQNPTFRQFYATDLFADIKDYIGKDPASYRVVSVGMHPTIAQYNGFYTLDTYNNSFPLSYKHQFRKIIADELDKSKLLKSYFDDWGGRLYIYSSELGKHYMIGKKARR</sequence>
<dbReference type="Pfam" id="PF19510">
    <property type="entry name" value="DUF6044"/>
    <property type="match status" value="1"/>
</dbReference>
<feature type="transmembrane region" description="Helical" evidence="1">
    <location>
        <begin position="348"/>
        <end position="369"/>
    </location>
</feature>
<keyword evidence="3" id="KW-1185">Reference proteome</keyword>
<gene>
    <name evidence="2" type="ORF">P5G51_002010</name>
</gene>
<evidence type="ECO:0000313" key="3">
    <source>
        <dbReference type="Proteomes" id="UP001228376"/>
    </source>
</evidence>
<accession>A0ABU5CEC1</accession>
<keyword evidence="1" id="KW-0472">Membrane</keyword>
<dbReference type="EMBL" id="JAROCA020000001">
    <property type="protein sequence ID" value="MDY0404351.1"/>
    <property type="molecule type" value="Genomic_DNA"/>
</dbReference>
<feature type="transmembrane region" description="Helical" evidence="1">
    <location>
        <begin position="87"/>
        <end position="104"/>
    </location>
</feature>
<feature type="transmembrane region" description="Helical" evidence="1">
    <location>
        <begin position="374"/>
        <end position="393"/>
    </location>
</feature>
<proteinExistence type="predicted"/>
<feature type="transmembrane region" description="Helical" evidence="1">
    <location>
        <begin position="179"/>
        <end position="208"/>
    </location>
</feature>
<keyword evidence="1" id="KW-1133">Transmembrane helix</keyword>
<evidence type="ECO:0000313" key="2">
    <source>
        <dbReference type="EMBL" id="MDY0404351.1"/>
    </source>
</evidence>
<evidence type="ECO:0000256" key="1">
    <source>
        <dbReference type="SAM" id="Phobius"/>
    </source>
</evidence>